<dbReference type="EMBL" id="RBWS01000022">
    <property type="protein sequence ID" value="RKO69206.1"/>
    <property type="molecule type" value="Genomic_DNA"/>
</dbReference>
<keyword evidence="2" id="KW-1185">Reference proteome</keyword>
<reference evidence="1 2" key="1">
    <citation type="submission" date="2018-10" db="EMBL/GenBank/DDBJ databases">
        <title>Sphingobacterium sp. M05W1-28.</title>
        <authorList>
            <person name="Cai H."/>
        </authorList>
    </citation>
    <scope>NUCLEOTIDE SEQUENCE [LARGE SCALE GENOMIC DNA]</scope>
    <source>
        <strain evidence="1 2">M05W1-28</strain>
    </source>
</reference>
<gene>
    <name evidence="1" type="ORF">D7322_23535</name>
</gene>
<name>A0A420VS74_9SPHI</name>
<evidence type="ECO:0000313" key="2">
    <source>
        <dbReference type="Proteomes" id="UP000282423"/>
    </source>
</evidence>
<dbReference type="Proteomes" id="UP000282423">
    <property type="component" value="Unassembled WGS sequence"/>
</dbReference>
<sequence>MVDTSKNSIAEVNKALVIPSRYEFLGYAFSKISVPIIKIMTDEIIIFILKLFRTDCPFTFSELTMQAVISIGSNNIDCLRIKTCVSRIIRIVAIDKPCFNPFEKSV</sequence>
<organism evidence="1 2">
    <name type="scientific">Sphingobacterium puteale</name>
    <dbReference type="NCBI Taxonomy" id="2420510"/>
    <lineage>
        <taxon>Bacteria</taxon>
        <taxon>Pseudomonadati</taxon>
        <taxon>Bacteroidota</taxon>
        <taxon>Sphingobacteriia</taxon>
        <taxon>Sphingobacteriales</taxon>
        <taxon>Sphingobacteriaceae</taxon>
        <taxon>Sphingobacterium</taxon>
    </lineage>
</organism>
<protein>
    <submittedName>
        <fullName evidence="1">Uncharacterized protein</fullName>
    </submittedName>
</protein>
<comment type="caution">
    <text evidence="1">The sequence shown here is derived from an EMBL/GenBank/DDBJ whole genome shotgun (WGS) entry which is preliminary data.</text>
</comment>
<proteinExistence type="predicted"/>
<dbReference type="AlphaFoldDB" id="A0A420VS74"/>
<accession>A0A420VS74</accession>
<evidence type="ECO:0000313" key="1">
    <source>
        <dbReference type="EMBL" id="RKO69206.1"/>
    </source>
</evidence>